<keyword evidence="5 13" id="KW-0812">Transmembrane</keyword>
<dbReference type="PANTHER" id="PTHR16320:SF24">
    <property type="entry name" value="PHOSPHODIESTERASE, PUTATIVE-RELATED"/>
    <property type="match status" value="1"/>
</dbReference>
<keyword evidence="15" id="KW-0255">Endonuclease</keyword>
<organism evidence="15 16">
    <name type="scientific">Leucosporidium creatinivorum</name>
    <dbReference type="NCBI Taxonomy" id="106004"/>
    <lineage>
        <taxon>Eukaryota</taxon>
        <taxon>Fungi</taxon>
        <taxon>Dikarya</taxon>
        <taxon>Basidiomycota</taxon>
        <taxon>Pucciniomycotina</taxon>
        <taxon>Microbotryomycetes</taxon>
        <taxon>Leucosporidiales</taxon>
        <taxon>Leucosporidium</taxon>
    </lineage>
</organism>
<dbReference type="Pfam" id="PF03372">
    <property type="entry name" value="Exo_endo_phos"/>
    <property type="match status" value="1"/>
</dbReference>
<feature type="transmembrane region" description="Helical" evidence="13">
    <location>
        <begin position="386"/>
        <end position="406"/>
    </location>
</feature>
<evidence type="ECO:0000256" key="5">
    <source>
        <dbReference type="ARBA" id="ARBA00022692"/>
    </source>
</evidence>
<dbReference type="FunCoup" id="A0A1Y2FEF9">
    <property type="interactions" value="36"/>
</dbReference>
<dbReference type="AlphaFoldDB" id="A0A1Y2FEF9"/>
<evidence type="ECO:0000256" key="3">
    <source>
        <dbReference type="ARBA" id="ARBA00004991"/>
    </source>
</evidence>
<evidence type="ECO:0000313" key="16">
    <source>
        <dbReference type="Proteomes" id="UP000193467"/>
    </source>
</evidence>
<dbReference type="EMBL" id="MCGR01000021">
    <property type="protein sequence ID" value="ORY82309.1"/>
    <property type="molecule type" value="Genomic_DNA"/>
</dbReference>
<evidence type="ECO:0000256" key="2">
    <source>
        <dbReference type="ARBA" id="ARBA00004760"/>
    </source>
</evidence>
<keyword evidence="9" id="KW-0746">Sphingolipid metabolism</keyword>
<comment type="similarity">
    <text evidence="4">Belongs to the neutral sphingomyelinase family.</text>
</comment>
<evidence type="ECO:0000313" key="15">
    <source>
        <dbReference type="EMBL" id="ORY82309.1"/>
    </source>
</evidence>
<keyword evidence="11" id="KW-0443">Lipid metabolism</keyword>
<evidence type="ECO:0000256" key="13">
    <source>
        <dbReference type="SAM" id="Phobius"/>
    </source>
</evidence>
<feature type="domain" description="Endonuclease/exonuclease/phosphatase" evidence="14">
    <location>
        <begin position="16"/>
        <end position="329"/>
    </location>
</feature>
<keyword evidence="12 13" id="KW-0472">Membrane</keyword>
<dbReference type="GO" id="GO:0004519">
    <property type="term" value="F:endonuclease activity"/>
    <property type="evidence" value="ECO:0007669"/>
    <property type="project" value="UniProtKB-KW"/>
</dbReference>
<name>A0A1Y2FEF9_9BASI</name>
<proteinExistence type="inferred from homology"/>
<comment type="pathway">
    <text evidence="2">Lipid metabolism; sphingolipid metabolism.</text>
</comment>
<feature type="transmembrane region" description="Helical" evidence="13">
    <location>
        <begin position="412"/>
        <end position="437"/>
    </location>
</feature>
<evidence type="ECO:0000256" key="11">
    <source>
        <dbReference type="ARBA" id="ARBA00023098"/>
    </source>
</evidence>
<keyword evidence="16" id="KW-1185">Reference proteome</keyword>
<dbReference type="GO" id="GO:0016020">
    <property type="term" value="C:membrane"/>
    <property type="evidence" value="ECO:0007669"/>
    <property type="project" value="UniProtKB-SubCell"/>
</dbReference>
<dbReference type="InterPro" id="IPR005135">
    <property type="entry name" value="Endo/exonuclease/phosphatase"/>
</dbReference>
<dbReference type="PANTHER" id="PTHR16320">
    <property type="entry name" value="SPHINGOMYELINASE FAMILY MEMBER"/>
    <property type="match status" value="1"/>
</dbReference>
<evidence type="ECO:0000256" key="10">
    <source>
        <dbReference type="ARBA" id="ARBA00022989"/>
    </source>
</evidence>
<dbReference type="Gene3D" id="3.60.10.10">
    <property type="entry name" value="Endonuclease/exonuclease/phosphatase"/>
    <property type="match status" value="1"/>
</dbReference>
<evidence type="ECO:0000256" key="8">
    <source>
        <dbReference type="ARBA" id="ARBA00022842"/>
    </source>
</evidence>
<dbReference type="GO" id="GO:0006665">
    <property type="term" value="P:sphingolipid metabolic process"/>
    <property type="evidence" value="ECO:0007669"/>
    <property type="project" value="UniProtKB-KW"/>
</dbReference>
<gene>
    <name evidence="15" type="ORF">BCR35DRAFT_278618</name>
</gene>
<dbReference type="GO" id="GO:0004527">
    <property type="term" value="F:exonuclease activity"/>
    <property type="evidence" value="ECO:0007669"/>
    <property type="project" value="UniProtKB-KW"/>
</dbReference>
<evidence type="ECO:0000256" key="4">
    <source>
        <dbReference type="ARBA" id="ARBA00006335"/>
    </source>
</evidence>
<comment type="subcellular location">
    <subcellularLocation>
        <location evidence="1">Membrane</location>
        <topology evidence="1">Multi-pass membrane protein</topology>
    </subcellularLocation>
</comment>
<keyword evidence="10 13" id="KW-1133">Transmembrane helix</keyword>
<evidence type="ECO:0000256" key="1">
    <source>
        <dbReference type="ARBA" id="ARBA00004141"/>
    </source>
</evidence>
<keyword evidence="15" id="KW-0540">Nuclease</keyword>
<evidence type="ECO:0000256" key="6">
    <source>
        <dbReference type="ARBA" id="ARBA00022723"/>
    </source>
</evidence>
<dbReference type="InParanoid" id="A0A1Y2FEF9"/>
<keyword evidence="6" id="KW-0479">Metal-binding</keyword>
<evidence type="ECO:0000256" key="9">
    <source>
        <dbReference type="ARBA" id="ARBA00022919"/>
    </source>
</evidence>
<comment type="caution">
    <text evidence="15">The sequence shown here is derived from an EMBL/GenBank/DDBJ whole genome shotgun (WGS) entry which is preliminary data.</text>
</comment>
<keyword evidence="8" id="KW-0460">Magnesium</keyword>
<evidence type="ECO:0000256" key="12">
    <source>
        <dbReference type="ARBA" id="ARBA00023136"/>
    </source>
</evidence>
<dbReference type="OrthoDB" id="387657at2759"/>
<evidence type="ECO:0000259" key="14">
    <source>
        <dbReference type="Pfam" id="PF03372"/>
    </source>
</evidence>
<sequence>MDDYPTEQPLQQLRVLSLNCWGLKYVADKRRERLLAIADWIGNSNRSSRTSYHSDGGSDSPSNSPTTRGYDVIALQEIWVRADFDVVAARAKEAGLPYSRFFYSGAIGSGLAILSAHPIHSSFIHPYPLNGHPLHFIEGDFFAGKSVCGVCIEVEGVGLVDVLNSHMYAPGGEGEGIEGAHRVSQAWELARIVQEKAERGRHVLLTGDFNSQPYSIIMRILLQHGTLHDAFASTHPPPPSITSSAHRALSPEQVMHQHGITCDSPLNTYSIPKLAKRGPRDETVIRGGKRLDYVLYRSPLSSGFIMRCEGTDIVLTELIPGLGVSYSDHFGLEATLSFIPTSATSLIASLPPAPPPLPTSDIQHCLSNLQTCYHHTSSLSTLQLKLFLLSLLMIPILSLAASYQPLKYLNWIWVLLGIVDGVGGATMLYVGFVGGYWEMGALRNVLGEMEGEVGRRRRMEGGERGRESDEWR</sequence>
<accession>A0A1Y2FEF9</accession>
<keyword evidence="15" id="KW-0269">Exonuclease</keyword>
<dbReference type="STRING" id="106004.A0A1Y2FEF9"/>
<evidence type="ECO:0000256" key="7">
    <source>
        <dbReference type="ARBA" id="ARBA00022801"/>
    </source>
</evidence>
<keyword evidence="7" id="KW-0378">Hydrolase</keyword>
<comment type="pathway">
    <text evidence="3">Sphingolipid metabolism.</text>
</comment>
<dbReference type="InterPro" id="IPR036691">
    <property type="entry name" value="Endo/exonu/phosph_ase_sf"/>
</dbReference>
<dbReference type="GO" id="GO:0046872">
    <property type="term" value="F:metal ion binding"/>
    <property type="evidence" value="ECO:0007669"/>
    <property type="project" value="UniProtKB-KW"/>
</dbReference>
<protein>
    <submittedName>
        <fullName evidence="15">Endonuclease/exonuclease/phosphatase</fullName>
    </submittedName>
</protein>
<dbReference type="GO" id="GO:0004767">
    <property type="term" value="F:sphingomyelin phosphodiesterase activity"/>
    <property type="evidence" value="ECO:0007669"/>
    <property type="project" value="InterPro"/>
</dbReference>
<reference evidence="15 16" key="1">
    <citation type="submission" date="2016-07" db="EMBL/GenBank/DDBJ databases">
        <title>Pervasive Adenine N6-methylation of Active Genes in Fungi.</title>
        <authorList>
            <consortium name="DOE Joint Genome Institute"/>
            <person name="Mondo S.J."/>
            <person name="Dannebaum R.O."/>
            <person name="Kuo R.C."/>
            <person name="Labutti K."/>
            <person name="Haridas S."/>
            <person name="Kuo A."/>
            <person name="Salamov A."/>
            <person name="Ahrendt S.R."/>
            <person name="Lipzen A."/>
            <person name="Sullivan W."/>
            <person name="Andreopoulos W.B."/>
            <person name="Clum A."/>
            <person name="Lindquist E."/>
            <person name="Daum C."/>
            <person name="Ramamoorthy G.K."/>
            <person name="Gryganskyi A."/>
            <person name="Culley D."/>
            <person name="Magnuson J.K."/>
            <person name="James T.Y."/>
            <person name="O'Malley M.A."/>
            <person name="Stajich J.E."/>
            <person name="Spatafora J.W."/>
            <person name="Visel A."/>
            <person name="Grigoriev I.V."/>
        </authorList>
    </citation>
    <scope>NUCLEOTIDE SEQUENCE [LARGE SCALE GENOMIC DNA]</scope>
    <source>
        <strain evidence="15 16">62-1032</strain>
    </source>
</reference>
<dbReference type="SUPFAM" id="SSF56219">
    <property type="entry name" value="DNase I-like"/>
    <property type="match status" value="1"/>
</dbReference>
<dbReference type="Proteomes" id="UP000193467">
    <property type="component" value="Unassembled WGS sequence"/>
</dbReference>
<dbReference type="InterPro" id="IPR038772">
    <property type="entry name" value="Sph/SMPD2-like"/>
</dbReference>